<dbReference type="GO" id="GO:0005737">
    <property type="term" value="C:cytoplasm"/>
    <property type="evidence" value="ECO:0007669"/>
    <property type="project" value="TreeGrafter"/>
</dbReference>
<dbReference type="AlphaFoldDB" id="A0A1E5RR14"/>
<evidence type="ECO:0000313" key="11">
    <source>
        <dbReference type="EMBL" id="OEJ89339.1"/>
    </source>
</evidence>
<dbReference type="PANTHER" id="PTHR10655">
    <property type="entry name" value="LYSOPHOSPHOLIPASE-RELATED"/>
    <property type="match status" value="1"/>
</dbReference>
<sequence length="242" mass="27064">MKLKYEKLLPRSSIIKNCILFMHGLGDTPAGFGSLFKHLQTSPETAKIFENTVIILPYSPKQAVTANGGYVMPSWFDIKSFNSDEPNRYGLDQYTKSLEMVTDLVSDVQQEYQIENGKFIIGGFSQGGSLSLSSNLFMKEKIGGVICLSGFNVWDSPSNPQLVSYLEQLSPEAKNIPVFHGTGDSDPLISLKRATDTKEFFTKTINSLNAENYSFNIYEDVAHHTDPEELSQMSEFVDKVFN</sequence>
<comment type="similarity">
    <text evidence="1">Belongs to the AB hydrolase superfamily. AB hydrolase 2 family.</text>
</comment>
<evidence type="ECO:0000256" key="5">
    <source>
        <dbReference type="ARBA" id="ARBA00022801"/>
    </source>
</evidence>
<dbReference type="Proteomes" id="UP000095358">
    <property type="component" value="Unassembled WGS sequence"/>
</dbReference>
<dbReference type="Gene3D" id="3.40.50.1820">
    <property type="entry name" value="alpha/beta hydrolase"/>
    <property type="match status" value="1"/>
</dbReference>
<keyword evidence="6" id="KW-0276">Fatty acid metabolism</keyword>
<dbReference type="Pfam" id="PF02230">
    <property type="entry name" value="Abhydrolase_2"/>
    <property type="match status" value="1"/>
</dbReference>
<evidence type="ECO:0000256" key="4">
    <source>
        <dbReference type="ARBA" id="ARBA00022487"/>
    </source>
</evidence>
<comment type="caution">
    <text evidence="11">The sequence shown here is derived from an EMBL/GenBank/DDBJ whole genome shotgun (WGS) entry which is preliminary data.</text>
</comment>
<comment type="catalytic activity">
    <reaction evidence="9">
        <text>S-hexadecanoyl-L-cysteinyl-[protein] + H2O = L-cysteinyl-[protein] + hexadecanoate + H(+)</text>
        <dbReference type="Rhea" id="RHEA:19233"/>
        <dbReference type="Rhea" id="RHEA-COMP:10131"/>
        <dbReference type="Rhea" id="RHEA-COMP:11032"/>
        <dbReference type="ChEBI" id="CHEBI:7896"/>
        <dbReference type="ChEBI" id="CHEBI:15377"/>
        <dbReference type="ChEBI" id="CHEBI:15378"/>
        <dbReference type="ChEBI" id="CHEBI:29950"/>
        <dbReference type="ChEBI" id="CHEBI:74151"/>
        <dbReference type="EC" id="3.1.2.22"/>
    </reaction>
</comment>
<evidence type="ECO:0000256" key="7">
    <source>
        <dbReference type="ARBA" id="ARBA00029392"/>
    </source>
</evidence>
<reference evidence="12" key="1">
    <citation type="journal article" date="2016" name="Genome Announc.">
        <title>Genome sequences of three species of Hanseniaspora isolated from spontaneous wine fermentations.</title>
        <authorList>
            <person name="Sternes P.R."/>
            <person name="Lee D."/>
            <person name="Kutyna D.R."/>
            <person name="Borneman A.R."/>
        </authorList>
    </citation>
    <scope>NUCLEOTIDE SEQUENCE [LARGE SCALE GENOMIC DNA]</scope>
    <source>
        <strain evidence="12">AWRI3580</strain>
    </source>
</reference>
<dbReference type="EC" id="3.1.2.22" evidence="2"/>
<evidence type="ECO:0000256" key="6">
    <source>
        <dbReference type="ARBA" id="ARBA00022832"/>
    </source>
</evidence>
<name>A0A1E5RR14_HANUV</name>
<keyword evidence="4" id="KW-0719">Serine esterase</keyword>
<dbReference type="InterPro" id="IPR029058">
    <property type="entry name" value="AB_hydrolase_fold"/>
</dbReference>
<protein>
    <recommendedName>
        <fullName evidence="3">Acyl-protein thioesterase 1</fullName>
        <ecNumber evidence="2">3.1.2.22</ecNumber>
    </recommendedName>
    <alternativeName>
        <fullName evidence="8">Palmitoyl-protein hydrolase</fullName>
    </alternativeName>
</protein>
<dbReference type="GO" id="GO:0052689">
    <property type="term" value="F:carboxylic ester hydrolase activity"/>
    <property type="evidence" value="ECO:0007669"/>
    <property type="project" value="UniProtKB-KW"/>
</dbReference>
<dbReference type="SUPFAM" id="SSF53474">
    <property type="entry name" value="alpha/beta-Hydrolases"/>
    <property type="match status" value="1"/>
</dbReference>
<proteinExistence type="inferred from homology"/>
<accession>A0A1E5RR14</accession>
<dbReference type="InterPro" id="IPR003140">
    <property type="entry name" value="PLipase/COase/thioEstase"/>
</dbReference>
<dbReference type="GO" id="GO:0006631">
    <property type="term" value="P:fatty acid metabolic process"/>
    <property type="evidence" value="ECO:0007669"/>
    <property type="project" value="UniProtKB-KW"/>
</dbReference>
<evidence type="ECO:0000256" key="8">
    <source>
        <dbReference type="ARBA" id="ARBA00031195"/>
    </source>
</evidence>
<evidence type="ECO:0000256" key="3">
    <source>
        <dbReference type="ARBA" id="ARBA00014923"/>
    </source>
</evidence>
<gene>
    <name evidence="11" type="ORF">AWRI3580_g2286</name>
</gene>
<evidence type="ECO:0000256" key="1">
    <source>
        <dbReference type="ARBA" id="ARBA00006499"/>
    </source>
</evidence>
<dbReference type="GO" id="GO:0008474">
    <property type="term" value="F:palmitoyl-(protein) hydrolase activity"/>
    <property type="evidence" value="ECO:0007669"/>
    <property type="project" value="UniProtKB-EC"/>
</dbReference>
<organism evidence="11 12">
    <name type="scientific">Hanseniaspora uvarum</name>
    <name type="common">Yeast</name>
    <name type="synonym">Kloeckera apiculata</name>
    <dbReference type="NCBI Taxonomy" id="29833"/>
    <lineage>
        <taxon>Eukaryota</taxon>
        <taxon>Fungi</taxon>
        <taxon>Dikarya</taxon>
        <taxon>Ascomycota</taxon>
        <taxon>Saccharomycotina</taxon>
        <taxon>Saccharomycetes</taxon>
        <taxon>Saccharomycodales</taxon>
        <taxon>Saccharomycodaceae</taxon>
        <taxon>Hanseniaspora</taxon>
    </lineage>
</organism>
<keyword evidence="6" id="KW-0443">Lipid metabolism</keyword>
<evidence type="ECO:0000313" key="12">
    <source>
        <dbReference type="Proteomes" id="UP000095358"/>
    </source>
</evidence>
<feature type="domain" description="Phospholipase/carboxylesterase/thioesterase" evidence="10">
    <location>
        <begin position="16"/>
        <end position="240"/>
    </location>
</feature>
<keyword evidence="5" id="KW-0378">Hydrolase</keyword>
<dbReference type="EMBL" id="LPNN01000004">
    <property type="protein sequence ID" value="OEJ89339.1"/>
    <property type="molecule type" value="Genomic_DNA"/>
</dbReference>
<keyword evidence="12" id="KW-1185">Reference proteome</keyword>
<dbReference type="OrthoDB" id="2418081at2759"/>
<comment type="function">
    <text evidence="7">Hydrolyzes fatty acids from S-acylated cysteine residues in proteins with a strong preference for palmitoylated G-alpha proteins over other acyl substrates. Mediates the deacylation of G-alpha proteins such as GPA1 in vivo, but has weak or no activity toward palmitoylated Ras proteins. Has weak lysophospholipase activity in vitro; however such activity may not exist in vivo.</text>
</comment>
<dbReference type="STRING" id="29833.A0A1E5RR14"/>
<dbReference type="PANTHER" id="PTHR10655:SF17">
    <property type="entry name" value="LYSOPHOSPHOLIPASE-LIKE PROTEIN 1"/>
    <property type="match status" value="1"/>
</dbReference>
<evidence type="ECO:0000256" key="9">
    <source>
        <dbReference type="ARBA" id="ARBA00047337"/>
    </source>
</evidence>
<dbReference type="InterPro" id="IPR050565">
    <property type="entry name" value="LYPA1-2/EST-like"/>
</dbReference>
<evidence type="ECO:0000256" key="2">
    <source>
        <dbReference type="ARBA" id="ARBA00012423"/>
    </source>
</evidence>
<dbReference type="VEuPathDB" id="FungiDB:AWRI3580_g2286"/>
<evidence type="ECO:0000259" key="10">
    <source>
        <dbReference type="Pfam" id="PF02230"/>
    </source>
</evidence>